<evidence type="ECO:0000313" key="2">
    <source>
        <dbReference type="Proteomes" id="UP001454036"/>
    </source>
</evidence>
<gene>
    <name evidence="1" type="ORF">LIER_20365</name>
</gene>
<evidence type="ECO:0000313" key="1">
    <source>
        <dbReference type="EMBL" id="GAA0164817.1"/>
    </source>
</evidence>
<sequence length="247" mass="28394">MTSQQISLFRFHIQNRRFDCGTIRVLETLLVSSDVKSLLEIRSVLQELMRSESLRIIREISVNSVREKLLVVEFLVRVFALIDDVESCLALRYEALIMREKEAIKDAELDVSNVEWMQFALQALDNGFHNIARKTFDKALLCMKRSQDSVALEADGCLDDAHVFEKIRRLKDVATVLASSQSVQAQTAEYLKTKTVQSSMHHSLVNISTQKSGSTQFFDGIKRRNIRKLQEHQRLEQISCHDFATDM</sequence>
<protein>
    <submittedName>
        <fullName evidence="1">Uncharacterized protein</fullName>
    </submittedName>
</protein>
<dbReference type="Proteomes" id="UP001454036">
    <property type="component" value="Unassembled WGS sequence"/>
</dbReference>
<dbReference type="AlphaFoldDB" id="A0AAV3QRX7"/>
<dbReference type="EMBL" id="BAABME010005165">
    <property type="protein sequence ID" value="GAA0164817.1"/>
    <property type="molecule type" value="Genomic_DNA"/>
</dbReference>
<name>A0AAV3QRX7_LITER</name>
<dbReference type="PANTHER" id="PTHR37176:SF1">
    <property type="entry name" value="PROTEIN DOUBLE-STRAND BREAK FORMATION"/>
    <property type="match status" value="1"/>
</dbReference>
<dbReference type="GO" id="GO:0042138">
    <property type="term" value="P:meiotic DNA double-strand break formation"/>
    <property type="evidence" value="ECO:0007669"/>
    <property type="project" value="InterPro"/>
</dbReference>
<reference evidence="1 2" key="1">
    <citation type="submission" date="2024-01" db="EMBL/GenBank/DDBJ databases">
        <title>The complete chloroplast genome sequence of Lithospermum erythrorhizon: insights into the phylogenetic relationship among Boraginaceae species and the maternal lineages of purple gromwells.</title>
        <authorList>
            <person name="Okada T."/>
            <person name="Watanabe K."/>
        </authorList>
    </citation>
    <scope>NUCLEOTIDE SEQUENCE [LARGE SCALE GENOMIC DNA]</scope>
</reference>
<comment type="caution">
    <text evidence="1">The sequence shown here is derived from an EMBL/GenBank/DDBJ whole genome shotgun (WGS) entry which is preliminary data.</text>
</comment>
<keyword evidence="2" id="KW-1185">Reference proteome</keyword>
<dbReference type="PANTHER" id="PTHR37176">
    <property type="entry name" value="F10K1.23"/>
    <property type="match status" value="1"/>
</dbReference>
<organism evidence="1 2">
    <name type="scientific">Lithospermum erythrorhizon</name>
    <name type="common">Purple gromwell</name>
    <name type="synonym">Lithospermum officinale var. erythrorhizon</name>
    <dbReference type="NCBI Taxonomy" id="34254"/>
    <lineage>
        <taxon>Eukaryota</taxon>
        <taxon>Viridiplantae</taxon>
        <taxon>Streptophyta</taxon>
        <taxon>Embryophyta</taxon>
        <taxon>Tracheophyta</taxon>
        <taxon>Spermatophyta</taxon>
        <taxon>Magnoliopsida</taxon>
        <taxon>eudicotyledons</taxon>
        <taxon>Gunneridae</taxon>
        <taxon>Pentapetalae</taxon>
        <taxon>asterids</taxon>
        <taxon>lamiids</taxon>
        <taxon>Boraginales</taxon>
        <taxon>Boraginaceae</taxon>
        <taxon>Boraginoideae</taxon>
        <taxon>Lithospermeae</taxon>
        <taxon>Lithospermum</taxon>
    </lineage>
</organism>
<dbReference type="InterPro" id="IPR044969">
    <property type="entry name" value="DFO"/>
</dbReference>
<proteinExistence type="predicted"/>
<accession>A0AAV3QRX7</accession>